<dbReference type="EMBL" id="CAJJDP010000065">
    <property type="protein sequence ID" value="CAD8176238.1"/>
    <property type="molecule type" value="Genomic_DNA"/>
</dbReference>
<dbReference type="Proteomes" id="UP000683925">
    <property type="component" value="Unassembled WGS sequence"/>
</dbReference>
<evidence type="ECO:0000313" key="2">
    <source>
        <dbReference type="Proteomes" id="UP000683925"/>
    </source>
</evidence>
<dbReference type="OrthoDB" id="10366426at2759"/>
<gene>
    <name evidence="1" type="ORF">POCTA_138.1.T0660288</name>
</gene>
<proteinExistence type="predicted"/>
<accession>A0A8S1VES1</accession>
<protein>
    <submittedName>
        <fullName evidence="1">Uncharacterized protein</fullName>
    </submittedName>
</protein>
<organism evidence="1 2">
    <name type="scientific">Paramecium octaurelia</name>
    <dbReference type="NCBI Taxonomy" id="43137"/>
    <lineage>
        <taxon>Eukaryota</taxon>
        <taxon>Sar</taxon>
        <taxon>Alveolata</taxon>
        <taxon>Ciliophora</taxon>
        <taxon>Intramacronucleata</taxon>
        <taxon>Oligohymenophorea</taxon>
        <taxon>Peniculida</taxon>
        <taxon>Parameciidae</taxon>
        <taxon>Paramecium</taxon>
    </lineage>
</organism>
<dbReference type="AlphaFoldDB" id="A0A8S1VES1"/>
<sequence length="117" mass="13603">MQAPELQTQNRKIKIKGVTTVYITFSLLSLNYKIPNKSADELNPKKKFGLIINIFFTYYFHSSLSQHLLTHSKYTYKKTQILNEVTTLDLINTIQNSKILLQPSLLLKQMVITELQK</sequence>
<comment type="caution">
    <text evidence="1">The sequence shown here is derived from an EMBL/GenBank/DDBJ whole genome shotgun (WGS) entry which is preliminary data.</text>
</comment>
<keyword evidence="2" id="KW-1185">Reference proteome</keyword>
<name>A0A8S1VES1_PAROT</name>
<reference evidence="1" key="1">
    <citation type="submission" date="2021-01" db="EMBL/GenBank/DDBJ databases">
        <authorList>
            <consortium name="Genoscope - CEA"/>
            <person name="William W."/>
        </authorList>
    </citation>
    <scope>NUCLEOTIDE SEQUENCE</scope>
</reference>
<evidence type="ECO:0000313" key="1">
    <source>
        <dbReference type="EMBL" id="CAD8176238.1"/>
    </source>
</evidence>
<dbReference type="OMA" id="FTYYFHS"/>